<dbReference type="FunFam" id="1.20.140.10:FF:000034">
    <property type="entry name" value="Acyl-coenzyme A oxidase"/>
    <property type="match status" value="1"/>
</dbReference>
<evidence type="ECO:0000256" key="1">
    <source>
        <dbReference type="ARBA" id="ARBA00006288"/>
    </source>
</evidence>
<dbReference type="PANTHER" id="PTHR10909:SF352">
    <property type="entry name" value="ACYL-COENZYME A OXIDASE-LIKE PROTEIN"/>
    <property type="match status" value="1"/>
</dbReference>
<dbReference type="Gene3D" id="1.20.140.10">
    <property type="entry name" value="Butyryl-CoA Dehydrogenase, subunit A, domain 3"/>
    <property type="match status" value="1"/>
</dbReference>
<comment type="similarity">
    <text evidence="1">Belongs to the acyl-CoA oxidase family.</text>
</comment>
<dbReference type="SUPFAM" id="SSF47203">
    <property type="entry name" value="Acyl-CoA dehydrogenase C-terminal domain-like"/>
    <property type="match status" value="1"/>
</dbReference>
<dbReference type="GO" id="GO:0005504">
    <property type="term" value="F:fatty acid binding"/>
    <property type="evidence" value="ECO:0007669"/>
    <property type="project" value="TreeGrafter"/>
</dbReference>
<name>A0A8C6Q9T6_NANGA</name>
<reference evidence="4" key="2">
    <citation type="submission" date="2025-09" db="UniProtKB">
        <authorList>
            <consortium name="Ensembl"/>
        </authorList>
    </citation>
    <scope>IDENTIFICATION</scope>
</reference>
<dbReference type="GeneTree" id="ENSGT00940000175216"/>
<organism evidence="4 5">
    <name type="scientific">Nannospalax galili</name>
    <name type="common">Northern Israeli blind subterranean mole rat</name>
    <name type="synonym">Spalax galili</name>
    <dbReference type="NCBI Taxonomy" id="1026970"/>
    <lineage>
        <taxon>Eukaryota</taxon>
        <taxon>Metazoa</taxon>
        <taxon>Chordata</taxon>
        <taxon>Craniata</taxon>
        <taxon>Vertebrata</taxon>
        <taxon>Euteleostomi</taxon>
        <taxon>Mammalia</taxon>
        <taxon>Eutheria</taxon>
        <taxon>Euarchontoglires</taxon>
        <taxon>Glires</taxon>
        <taxon>Rodentia</taxon>
        <taxon>Myomorpha</taxon>
        <taxon>Muroidea</taxon>
        <taxon>Spalacidae</taxon>
        <taxon>Spalacinae</taxon>
        <taxon>Nannospalax</taxon>
    </lineage>
</organism>
<evidence type="ECO:0000256" key="2">
    <source>
        <dbReference type="ARBA" id="ARBA00023002"/>
    </source>
</evidence>
<dbReference type="InterPro" id="IPR012258">
    <property type="entry name" value="Acyl-CoA_oxidase"/>
</dbReference>
<keyword evidence="5" id="KW-1185">Reference proteome</keyword>
<protein>
    <recommendedName>
        <fullName evidence="3">Acyl-CoA oxidase C-terminal domain-containing protein</fullName>
    </recommendedName>
</protein>
<dbReference type="Ensembl" id="ENSNGAT00000000095.1">
    <property type="protein sequence ID" value="ENSNGAP00000000093.1"/>
    <property type="gene ID" value="ENSNGAG00000000083.1"/>
</dbReference>
<dbReference type="Pfam" id="PF01756">
    <property type="entry name" value="ACOX"/>
    <property type="match status" value="1"/>
</dbReference>
<evidence type="ECO:0000259" key="3">
    <source>
        <dbReference type="Pfam" id="PF01756"/>
    </source>
</evidence>
<proteinExistence type="inferred from homology"/>
<dbReference type="PANTHER" id="PTHR10909">
    <property type="entry name" value="ELECTRON TRANSPORT OXIDOREDUCTASE"/>
    <property type="match status" value="1"/>
</dbReference>
<dbReference type="GO" id="GO:0055088">
    <property type="term" value="P:lipid homeostasis"/>
    <property type="evidence" value="ECO:0007669"/>
    <property type="project" value="TreeGrafter"/>
</dbReference>
<accession>A0A8C6Q9T6</accession>
<keyword evidence="2" id="KW-0560">Oxidoreductase</keyword>
<dbReference type="Proteomes" id="UP000694381">
    <property type="component" value="Unassembled WGS sequence"/>
</dbReference>
<dbReference type="GO" id="GO:0005777">
    <property type="term" value="C:peroxisome"/>
    <property type="evidence" value="ECO:0007669"/>
    <property type="project" value="InterPro"/>
</dbReference>
<dbReference type="AlphaFoldDB" id="A0A8C6Q9T6"/>
<dbReference type="GO" id="GO:0071949">
    <property type="term" value="F:FAD binding"/>
    <property type="evidence" value="ECO:0007669"/>
    <property type="project" value="InterPro"/>
</dbReference>
<dbReference type="InterPro" id="IPR036250">
    <property type="entry name" value="AcylCo_DH-like_C"/>
</dbReference>
<dbReference type="GO" id="GO:0003997">
    <property type="term" value="F:acyl-CoA oxidase activity"/>
    <property type="evidence" value="ECO:0007669"/>
    <property type="project" value="InterPro"/>
</dbReference>
<sequence>ALAFNIDMVGKLAFLLKAVNFHERVLQWSLVTRIYYKVVTKKEDFFSAWNSCLHHITSLSLAYIHRVALGQFSLAVRCCPDREDQALLMKFCLLYGTKLVFQEQAWYLERKYLTPTASMQIRSQLMDLCEPVKDDALKVISAFNIPHINLHAPIAGIPNPRATWAFYPVAMLAQAGEPARSPRSRL</sequence>
<feature type="domain" description="Acyl-CoA oxidase C-terminal" evidence="3">
    <location>
        <begin position="30"/>
        <end position="155"/>
    </location>
</feature>
<evidence type="ECO:0000313" key="5">
    <source>
        <dbReference type="Proteomes" id="UP000694381"/>
    </source>
</evidence>
<evidence type="ECO:0000313" key="4">
    <source>
        <dbReference type="Ensembl" id="ENSNGAP00000000093.1"/>
    </source>
</evidence>
<reference evidence="4" key="1">
    <citation type="submission" date="2025-08" db="UniProtKB">
        <authorList>
            <consortium name="Ensembl"/>
        </authorList>
    </citation>
    <scope>IDENTIFICATION</scope>
</reference>
<dbReference type="GO" id="GO:0033540">
    <property type="term" value="P:fatty acid beta-oxidation using acyl-CoA oxidase"/>
    <property type="evidence" value="ECO:0007669"/>
    <property type="project" value="TreeGrafter"/>
</dbReference>
<dbReference type="InterPro" id="IPR002655">
    <property type="entry name" value="Acyl-CoA_oxidase_C"/>
</dbReference>